<comment type="caution">
    <text evidence="1">The sequence shown here is derived from an EMBL/GenBank/DDBJ whole genome shotgun (WGS) entry which is preliminary data.</text>
</comment>
<dbReference type="Proteomes" id="UP001168098">
    <property type="component" value="Unassembled WGS sequence"/>
</dbReference>
<evidence type="ECO:0000313" key="2">
    <source>
        <dbReference type="Proteomes" id="UP001168098"/>
    </source>
</evidence>
<organism evidence="1 2">
    <name type="scientific">Vitis rotundifolia</name>
    <name type="common">Muscadine grape</name>
    <dbReference type="NCBI Taxonomy" id="103349"/>
    <lineage>
        <taxon>Eukaryota</taxon>
        <taxon>Viridiplantae</taxon>
        <taxon>Streptophyta</taxon>
        <taxon>Embryophyta</taxon>
        <taxon>Tracheophyta</taxon>
        <taxon>Spermatophyta</taxon>
        <taxon>Magnoliopsida</taxon>
        <taxon>eudicotyledons</taxon>
        <taxon>Gunneridae</taxon>
        <taxon>Pentapetalae</taxon>
        <taxon>rosids</taxon>
        <taxon>Vitales</taxon>
        <taxon>Vitaceae</taxon>
        <taxon>Viteae</taxon>
        <taxon>Vitis</taxon>
    </lineage>
</organism>
<reference evidence="1 2" key="1">
    <citation type="journal article" date="2023" name="BMC Biotechnol.">
        <title>Vitis rotundifolia cv Carlos genome sequencing.</title>
        <authorList>
            <person name="Huff M."/>
            <person name="Hulse-Kemp A."/>
            <person name="Scheffler B."/>
            <person name="Youngblood R."/>
            <person name="Simpson S."/>
            <person name="Babiker E."/>
            <person name="Staton M."/>
        </authorList>
    </citation>
    <scope>NUCLEOTIDE SEQUENCE [LARGE SCALE GENOMIC DNA]</scope>
    <source>
        <tissue evidence="1">Leaf</tissue>
    </source>
</reference>
<accession>A0AA38ZM70</accession>
<name>A0AA38ZM70_VITRO</name>
<keyword evidence="2" id="KW-1185">Reference proteome</keyword>
<dbReference type="AlphaFoldDB" id="A0AA38ZM70"/>
<evidence type="ECO:0000313" key="1">
    <source>
        <dbReference type="EMBL" id="KAJ9691666.1"/>
    </source>
</evidence>
<dbReference type="EMBL" id="JARBHA010000010">
    <property type="protein sequence ID" value="KAJ9691666.1"/>
    <property type="molecule type" value="Genomic_DNA"/>
</dbReference>
<proteinExistence type="predicted"/>
<sequence>MSIFIILYCVKVNVLSTVIRIQEKRPSVDMTEFKFVVPKVVIKYREKLLTQLIMSLENEVRENVY</sequence>
<gene>
    <name evidence="1" type="ORF">PVL29_013758</name>
</gene>
<protein>
    <submittedName>
        <fullName evidence="1">Uncharacterized protein</fullName>
    </submittedName>
</protein>